<dbReference type="PROSITE" id="PS00077">
    <property type="entry name" value="COX1_CUB"/>
    <property type="match status" value="1"/>
</dbReference>
<dbReference type="AlphaFoldDB" id="A0A4P7XJC8"/>
<dbReference type="Pfam" id="PF00115">
    <property type="entry name" value="COX1"/>
    <property type="match status" value="1"/>
</dbReference>
<keyword evidence="7 18" id="KW-0349">Heme</keyword>
<evidence type="ECO:0000256" key="17">
    <source>
        <dbReference type="ARBA" id="ARBA00047816"/>
    </source>
</evidence>
<keyword evidence="10" id="KW-0479">Metal-binding</keyword>
<feature type="transmembrane region" description="Helical" evidence="19">
    <location>
        <begin position="406"/>
        <end position="428"/>
    </location>
</feature>
<gene>
    <name evidence="22" type="primary">ctaD</name>
    <name evidence="22" type="ORF">soil367_13555</name>
</gene>
<evidence type="ECO:0000256" key="6">
    <source>
        <dbReference type="ARBA" id="ARBA00022475"/>
    </source>
</evidence>
<evidence type="ECO:0000256" key="7">
    <source>
        <dbReference type="ARBA" id="ARBA00022617"/>
    </source>
</evidence>
<dbReference type="GO" id="GO:0015990">
    <property type="term" value="P:electron transport coupled proton transport"/>
    <property type="evidence" value="ECO:0007669"/>
    <property type="project" value="InterPro"/>
</dbReference>
<evidence type="ECO:0000256" key="3">
    <source>
        <dbReference type="ARBA" id="ARBA00009578"/>
    </source>
</evidence>
<dbReference type="GO" id="GO:0004129">
    <property type="term" value="F:cytochrome-c oxidase activity"/>
    <property type="evidence" value="ECO:0007669"/>
    <property type="project" value="UniProtKB-EC"/>
</dbReference>
<feature type="transmembrane region" description="Helical" evidence="19">
    <location>
        <begin position="440"/>
        <end position="465"/>
    </location>
</feature>
<dbReference type="RefSeq" id="WP_136549581.1">
    <property type="nucleotide sequence ID" value="NZ_CP031093.1"/>
</dbReference>
<dbReference type="Gene3D" id="1.20.120.80">
    <property type="entry name" value="Cytochrome c oxidase, subunit III, four-helix bundle"/>
    <property type="match status" value="1"/>
</dbReference>
<dbReference type="GO" id="GO:0006119">
    <property type="term" value="P:oxidative phosphorylation"/>
    <property type="evidence" value="ECO:0007669"/>
    <property type="project" value="UniProtKB-UniPathway"/>
</dbReference>
<keyword evidence="16 19" id="KW-0472">Membrane</keyword>
<feature type="transmembrane region" description="Helical" evidence="19">
    <location>
        <begin position="822"/>
        <end position="840"/>
    </location>
</feature>
<comment type="similarity">
    <text evidence="3 18">Belongs to the heme-copper respiratory oxidase family.</text>
</comment>
<evidence type="ECO:0000256" key="8">
    <source>
        <dbReference type="ARBA" id="ARBA00022660"/>
    </source>
</evidence>
<dbReference type="InterPro" id="IPR014241">
    <property type="entry name" value="Cyt_c_oxidase_su1_bac"/>
</dbReference>
<feature type="transmembrane region" description="Helical" evidence="19">
    <location>
        <begin position="712"/>
        <end position="731"/>
    </location>
</feature>
<dbReference type="SUPFAM" id="SSF81442">
    <property type="entry name" value="Cytochrome c oxidase subunit I-like"/>
    <property type="match status" value="1"/>
</dbReference>
<keyword evidence="15" id="KW-0186">Copper</keyword>
<dbReference type="Gene3D" id="1.20.210.10">
    <property type="entry name" value="Cytochrome c oxidase-like, subunit I domain"/>
    <property type="match status" value="1"/>
</dbReference>
<dbReference type="EMBL" id="CP031093">
    <property type="protein sequence ID" value="QCF26875.1"/>
    <property type="molecule type" value="Genomic_DNA"/>
</dbReference>
<evidence type="ECO:0000256" key="13">
    <source>
        <dbReference type="ARBA" id="ARBA00022989"/>
    </source>
</evidence>
<comment type="subcellular location">
    <subcellularLocation>
        <location evidence="1">Cell membrane</location>
        <topology evidence="1">Multi-pass membrane protein</topology>
    </subcellularLocation>
</comment>
<dbReference type="InterPro" id="IPR036927">
    <property type="entry name" value="Cyt_c_oxase-like_su1_sf"/>
</dbReference>
<feature type="transmembrane region" description="Helical" evidence="19">
    <location>
        <begin position="332"/>
        <end position="357"/>
    </location>
</feature>
<evidence type="ECO:0000256" key="15">
    <source>
        <dbReference type="ARBA" id="ARBA00023008"/>
    </source>
</evidence>
<keyword evidence="5 18" id="KW-0813">Transport</keyword>
<keyword evidence="6" id="KW-1003">Cell membrane</keyword>
<dbReference type="GO" id="GO:0005886">
    <property type="term" value="C:plasma membrane"/>
    <property type="evidence" value="ECO:0007669"/>
    <property type="project" value="UniProtKB-SubCell"/>
</dbReference>
<organism evidence="22 23">
    <name type="scientific">Hydrocarboniclastica marina</name>
    <dbReference type="NCBI Taxonomy" id="2259620"/>
    <lineage>
        <taxon>Bacteria</taxon>
        <taxon>Pseudomonadati</taxon>
        <taxon>Pseudomonadota</taxon>
        <taxon>Gammaproteobacteria</taxon>
        <taxon>Alteromonadales</taxon>
        <taxon>Alteromonadaceae</taxon>
        <taxon>Hydrocarboniclastica</taxon>
    </lineage>
</organism>
<feature type="transmembrane region" description="Helical" evidence="19">
    <location>
        <begin position="90"/>
        <end position="114"/>
    </location>
</feature>
<evidence type="ECO:0000313" key="23">
    <source>
        <dbReference type="Proteomes" id="UP000298049"/>
    </source>
</evidence>
<dbReference type="InterPro" id="IPR000883">
    <property type="entry name" value="Cyt_C_Oxase_1"/>
</dbReference>
<dbReference type="InterPro" id="IPR013833">
    <property type="entry name" value="Cyt_c_oxidase_su3_a-hlx"/>
</dbReference>
<dbReference type="Proteomes" id="UP000298049">
    <property type="component" value="Chromosome"/>
</dbReference>
<feature type="transmembrane region" description="Helical" evidence="19">
    <location>
        <begin position="485"/>
        <end position="507"/>
    </location>
</feature>
<dbReference type="GO" id="GO:0016491">
    <property type="term" value="F:oxidoreductase activity"/>
    <property type="evidence" value="ECO:0007669"/>
    <property type="project" value="UniProtKB-KW"/>
</dbReference>
<dbReference type="PANTHER" id="PTHR10422">
    <property type="entry name" value="CYTOCHROME C OXIDASE SUBUNIT 1"/>
    <property type="match status" value="1"/>
</dbReference>
<feature type="transmembrane region" description="Helical" evidence="19">
    <location>
        <begin position="773"/>
        <end position="801"/>
    </location>
</feature>
<dbReference type="PRINTS" id="PR01165">
    <property type="entry name" value="CYCOXIDASEI"/>
</dbReference>
<proteinExistence type="inferred from homology"/>
<evidence type="ECO:0000256" key="16">
    <source>
        <dbReference type="ARBA" id="ARBA00023136"/>
    </source>
</evidence>
<feature type="transmembrane region" description="Helical" evidence="19">
    <location>
        <begin position="620"/>
        <end position="638"/>
    </location>
</feature>
<feature type="domain" description="Heme-copper oxidase subunit III family profile" evidence="20">
    <location>
        <begin position="587"/>
        <end position="842"/>
    </location>
</feature>
<evidence type="ECO:0000259" key="20">
    <source>
        <dbReference type="PROSITE" id="PS50253"/>
    </source>
</evidence>
<dbReference type="PROSITE" id="PS50253">
    <property type="entry name" value="COX3"/>
    <property type="match status" value="1"/>
</dbReference>
<dbReference type="GO" id="GO:0046872">
    <property type="term" value="F:metal ion binding"/>
    <property type="evidence" value="ECO:0007669"/>
    <property type="project" value="UniProtKB-KW"/>
</dbReference>
<evidence type="ECO:0000256" key="18">
    <source>
        <dbReference type="RuleBase" id="RU000370"/>
    </source>
</evidence>
<evidence type="ECO:0000256" key="2">
    <source>
        <dbReference type="ARBA" id="ARBA00004673"/>
    </source>
</evidence>
<evidence type="ECO:0000256" key="1">
    <source>
        <dbReference type="ARBA" id="ARBA00004651"/>
    </source>
</evidence>
<evidence type="ECO:0000256" key="10">
    <source>
        <dbReference type="ARBA" id="ARBA00022723"/>
    </source>
</evidence>
<dbReference type="InterPro" id="IPR023616">
    <property type="entry name" value="Cyt_c_oxase-like_su1_dom"/>
</dbReference>
<feature type="transmembrane region" description="Helical" evidence="19">
    <location>
        <begin position="134"/>
        <end position="153"/>
    </location>
</feature>
<keyword evidence="12 18" id="KW-0249">Electron transport</keyword>
<accession>A0A4P7XJC8</accession>
<evidence type="ECO:0000256" key="19">
    <source>
        <dbReference type="SAM" id="Phobius"/>
    </source>
</evidence>
<dbReference type="OrthoDB" id="9803294at2"/>
<keyword evidence="23" id="KW-1185">Reference proteome</keyword>
<dbReference type="GO" id="GO:0020037">
    <property type="term" value="F:heme binding"/>
    <property type="evidence" value="ECO:0007669"/>
    <property type="project" value="InterPro"/>
</dbReference>
<comment type="pathway">
    <text evidence="2">Energy metabolism; oxidative phosphorylation.</text>
</comment>
<evidence type="ECO:0000256" key="11">
    <source>
        <dbReference type="ARBA" id="ARBA00022967"/>
    </source>
</evidence>
<feature type="transmembrane region" description="Helical" evidence="19">
    <location>
        <begin position="672"/>
        <end position="692"/>
    </location>
</feature>
<dbReference type="InterPro" id="IPR035973">
    <property type="entry name" value="Cyt_c_oxidase_su3-like_sf"/>
</dbReference>
<feature type="transmembrane region" description="Helical" evidence="19">
    <location>
        <begin position="298"/>
        <end position="320"/>
    </location>
</feature>
<dbReference type="CDD" id="cd01662">
    <property type="entry name" value="Ubiquinol_Oxidase_I"/>
    <property type="match status" value="1"/>
</dbReference>
<evidence type="ECO:0000313" key="22">
    <source>
        <dbReference type="EMBL" id="QCF26875.1"/>
    </source>
</evidence>
<dbReference type="PROSITE" id="PS50855">
    <property type="entry name" value="COX1"/>
    <property type="match status" value="1"/>
</dbReference>
<evidence type="ECO:0000256" key="9">
    <source>
        <dbReference type="ARBA" id="ARBA00022692"/>
    </source>
</evidence>
<feature type="transmembrane region" description="Helical" evidence="19">
    <location>
        <begin position="738"/>
        <end position="761"/>
    </location>
</feature>
<feature type="transmembrane region" description="Helical" evidence="19">
    <location>
        <begin position="177"/>
        <end position="197"/>
    </location>
</feature>
<protein>
    <recommendedName>
        <fullName evidence="4">cytochrome-c oxidase</fullName>
        <ecNumber evidence="4">7.1.1.9</ecNumber>
    </recommendedName>
</protein>
<dbReference type="InterPro" id="IPR023615">
    <property type="entry name" value="Cyt_c_Oxase_su1_BS"/>
</dbReference>
<evidence type="ECO:0000256" key="4">
    <source>
        <dbReference type="ARBA" id="ARBA00012949"/>
    </source>
</evidence>
<evidence type="ECO:0000259" key="21">
    <source>
        <dbReference type="PROSITE" id="PS50855"/>
    </source>
</evidence>
<dbReference type="NCBIfam" id="TIGR02891">
    <property type="entry name" value="CtaD_CoxA"/>
    <property type="match status" value="1"/>
</dbReference>
<evidence type="ECO:0000256" key="14">
    <source>
        <dbReference type="ARBA" id="ARBA00023004"/>
    </source>
</evidence>
<dbReference type="KEGG" id="hmi:soil367_13555"/>
<comment type="catalytic activity">
    <reaction evidence="17">
        <text>4 Fe(II)-[cytochrome c] + O2 + 8 H(+)(in) = 4 Fe(III)-[cytochrome c] + 2 H2O + 4 H(+)(out)</text>
        <dbReference type="Rhea" id="RHEA:11436"/>
        <dbReference type="Rhea" id="RHEA-COMP:10350"/>
        <dbReference type="Rhea" id="RHEA-COMP:14399"/>
        <dbReference type="ChEBI" id="CHEBI:15377"/>
        <dbReference type="ChEBI" id="CHEBI:15378"/>
        <dbReference type="ChEBI" id="CHEBI:15379"/>
        <dbReference type="ChEBI" id="CHEBI:29033"/>
        <dbReference type="ChEBI" id="CHEBI:29034"/>
        <dbReference type="EC" id="7.1.1.9"/>
    </reaction>
</comment>
<dbReference type="PANTHER" id="PTHR10422:SF35">
    <property type="entry name" value="CYTOCHROME BO(3) UBIQUINOL OXIDASE SUBUNIT 1"/>
    <property type="match status" value="1"/>
</dbReference>
<dbReference type="UniPathway" id="UPA00705"/>
<keyword evidence="13 19" id="KW-1133">Transmembrane helix</keyword>
<keyword evidence="8 18" id="KW-0679">Respiratory chain</keyword>
<keyword evidence="22" id="KW-0560">Oxidoreductase</keyword>
<reference evidence="22 23" key="1">
    <citation type="submission" date="2018-07" db="EMBL/GenBank/DDBJ databases">
        <title>Marsedoiliclastica nanhaica gen. nov. sp. nov., a novel marine hydrocarbonoclastic bacterium isolated from an in-situ enriched hydrocarbon-degrading consortium in deep-sea sediment.</title>
        <authorList>
            <person name="Dong C."/>
            <person name="Ma T."/>
            <person name="Liu R."/>
            <person name="Shao Z."/>
        </authorList>
    </citation>
    <scope>NUCLEOTIDE SEQUENCE [LARGE SCALE GENOMIC DNA]</scope>
    <source>
        <strain evidence="23">soil36-7</strain>
    </source>
</reference>
<feature type="transmembrane region" description="Helical" evidence="19">
    <location>
        <begin position="218"/>
        <end position="241"/>
    </location>
</feature>
<feature type="transmembrane region" description="Helical" evidence="19">
    <location>
        <begin position="261"/>
        <end position="286"/>
    </location>
</feature>
<dbReference type="GO" id="GO:0022904">
    <property type="term" value="P:respiratory electron transport chain"/>
    <property type="evidence" value="ECO:0007669"/>
    <property type="project" value="InterPro"/>
</dbReference>
<feature type="domain" description="Cytochrome oxidase subunit I profile" evidence="21">
    <location>
        <begin position="25"/>
        <end position="545"/>
    </location>
</feature>
<evidence type="ECO:0000256" key="12">
    <source>
        <dbReference type="ARBA" id="ARBA00022982"/>
    </source>
</evidence>
<keyword evidence="14" id="KW-0408">Iron</keyword>
<dbReference type="EC" id="7.1.1.9" evidence="4"/>
<dbReference type="SUPFAM" id="SSF81452">
    <property type="entry name" value="Cytochrome c oxidase subunit III-like"/>
    <property type="match status" value="1"/>
</dbReference>
<evidence type="ECO:0000256" key="5">
    <source>
        <dbReference type="ARBA" id="ARBA00022448"/>
    </source>
</evidence>
<feature type="transmembrane region" description="Helical" evidence="19">
    <location>
        <begin position="369"/>
        <end position="394"/>
    </location>
</feature>
<name>A0A4P7XJC8_9ALTE</name>
<sequence>MTETRHKTRPYNELATETIGTAAEALFERTWAAPKGLRAPSAVNNSIIGRRFIVTGFVFFLIGGIFALLMRTQLMLPENDFLSTELYNQFFTMHGTTMMFLFAVPVMEAFGVYLIPSMIGSRDLCFPRLGAFGYWCYLFGGIMLLSSALFGAMPDAGWFMYVPLSTKEFSPQINQDFWLLGVTFVEISSIAGAVELITSIVKSRAPGMALSRMPIFAWYMLAVSFMIIFGFPPLVLGSILLEAERAFGVPFFDVQLGGDPLLWQHLFWIFGHPEVYIIFLPAAGLISAMLPAFARSRLIGHHLIVLAVVGTAFLSFGLWVHHMYATGISRLALSFFAGASLAVSVPSGIQVFAWIATIWNGKPVMRVPMLFIIGFVVTFVIGGLTGVMVAMVPFDLQAHDSYFVVAHFHYVLIGGMVFPLFAALIYYLPRATGRMMSETLGKWHFWLFFIGFNVAFFPMHLTGLLGMPRRVANYPEGLGWSTLNMVSTLGSYLLAAGVLVFIVNFVWHLRRGRPAGTNPWDAHGLEWSGRTPVLPYNTRSTPKITSLYPLWDQTELSERIQGAQEYLPKAEEGKREILGSSPVDAVPDHVMRLPHPTFTPLLAAIATSLIFGGLLASVYWLSGVGLAAFCVFLAVWLWDNLPEKPTKEVGYGLHLPLAPGDNRAAVWFGTNVFLLVDLSVFLSLIYSFFYLWTSASTWPPVGYEPQAGPDMALSLVLTLVSLVTAVMARAGAAASSRVITLGGLVLSIAVNGALLFTLFHAGLALDFDLRSNAYGALIMAFGIYFGLHILVPTGCALFACVRVLVSGVRPDQSLSTRITALFTYYMVFVGLVVAATIYLSPDLLGS</sequence>
<feature type="transmembrane region" description="Helical" evidence="19">
    <location>
        <begin position="52"/>
        <end position="70"/>
    </location>
</feature>
<keyword evidence="9 18" id="KW-0812">Transmembrane</keyword>
<keyword evidence="11" id="KW-1278">Translocase</keyword>
<dbReference type="InterPro" id="IPR000298">
    <property type="entry name" value="Cyt_c_oxidase-like_su3"/>
</dbReference>
<feature type="transmembrane region" description="Helical" evidence="19">
    <location>
        <begin position="597"/>
        <end position="614"/>
    </location>
</feature>